<dbReference type="OrthoDB" id="1049480at2"/>
<evidence type="ECO:0000313" key="3">
    <source>
        <dbReference type="EMBL" id="RCW39423.1"/>
    </source>
</evidence>
<feature type="transmembrane region" description="Helical" evidence="1">
    <location>
        <begin position="35"/>
        <end position="56"/>
    </location>
</feature>
<accession>A0A2T0XSR4</accession>
<evidence type="ECO:0000256" key="1">
    <source>
        <dbReference type="SAM" id="Phobius"/>
    </source>
</evidence>
<reference evidence="3 4" key="1">
    <citation type="submission" date="2018-07" db="EMBL/GenBank/DDBJ databases">
        <title>Freshwater and sediment microbial communities from various areas in North America, analyzing microbe dynamics in response to fracking.</title>
        <authorList>
            <person name="Lamendella R."/>
        </authorList>
    </citation>
    <scope>NUCLEOTIDE SEQUENCE [LARGE SCALE GENOMIC DNA]</scope>
    <source>
        <strain evidence="3 4">160A</strain>
    </source>
</reference>
<feature type="transmembrane region" description="Helical" evidence="1">
    <location>
        <begin position="76"/>
        <end position="101"/>
    </location>
</feature>
<comment type="caution">
    <text evidence="3">The sequence shown here is derived from an EMBL/GenBank/DDBJ whole genome shotgun (WGS) entry which is preliminary data.</text>
</comment>
<protein>
    <recommendedName>
        <fullName evidence="2">DUF7847 domain-containing protein</fullName>
    </recommendedName>
</protein>
<dbReference type="RefSeq" id="WP_106151301.1">
    <property type="nucleotide sequence ID" value="NZ_PVTS01000001.1"/>
</dbReference>
<feature type="transmembrane region" description="Helical" evidence="1">
    <location>
        <begin position="186"/>
        <end position="207"/>
    </location>
</feature>
<keyword evidence="1" id="KW-0812">Transmembrane</keyword>
<proteinExistence type="predicted"/>
<dbReference type="STRING" id="1168289.GCA_000259075_00119"/>
<gene>
    <name evidence="3" type="ORF">DFO77_101193</name>
</gene>
<dbReference type="EMBL" id="QPIZ01000001">
    <property type="protein sequence ID" value="RCW39423.1"/>
    <property type="molecule type" value="Genomic_DNA"/>
</dbReference>
<feature type="transmembrane region" description="Helical" evidence="1">
    <location>
        <begin position="147"/>
        <end position="165"/>
    </location>
</feature>
<keyword evidence="4" id="KW-1185">Reference proteome</keyword>
<name>A0A2T0XSR4_9BACT</name>
<feature type="transmembrane region" description="Helical" evidence="1">
    <location>
        <begin position="121"/>
        <end position="141"/>
    </location>
</feature>
<dbReference type="InterPro" id="IPR057169">
    <property type="entry name" value="DUF7847"/>
</dbReference>
<dbReference type="Pfam" id="PF25231">
    <property type="entry name" value="DUF7847"/>
    <property type="match status" value="1"/>
</dbReference>
<evidence type="ECO:0000259" key="2">
    <source>
        <dbReference type="Pfam" id="PF25231"/>
    </source>
</evidence>
<dbReference type="Proteomes" id="UP000252733">
    <property type="component" value="Unassembled WGS sequence"/>
</dbReference>
<organism evidence="3 4">
    <name type="scientific">Marinilabilia salmonicolor</name>
    <dbReference type="NCBI Taxonomy" id="989"/>
    <lineage>
        <taxon>Bacteria</taxon>
        <taxon>Pseudomonadati</taxon>
        <taxon>Bacteroidota</taxon>
        <taxon>Bacteroidia</taxon>
        <taxon>Marinilabiliales</taxon>
        <taxon>Marinilabiliaceae</taxon>
        <taxon>Marinilabilia</taxon>
    </lineage>
</organism>
<keyword evidence="1" id="KW-0472">Membrane</keyword>
<keyword evidence="1" id="KW-1133">Transmembrane helix</keyword>
<feature type="domain" description="DUF7847" evidence="2">
    <location>
        <begin position="134"/>
        <end position="249"/>
    </location>
</feature>
<evidence type="ECO:0000313" key="4">
    <source>
        <dbReference type="Proteomes" id="UP000252733"/>
    </source>
</evidence>
<sequence length="285" mass="31845">MNKQEIELVKYRDFSDVFNGSFAFMSQELKQLIRVFGLYAGVPVIIAVILNALYLQDAFSVILEMSNSGVEAMPNPVLIFLTIIVSFVAQVFIMGLVPAYLGEYEDKGRDGFTAADVWNRFARHFGAIIGYSIITGLLMFIGFLFLIIPGIYLMVPFTFVLYVKVIEDKDLGDTLSRCFQLVKSRWWATFGIIILAYLIISVVGWLFSIPTLIVAGIEGFTAVSGGEAVDGSSLGIILSTVFAGLGQYILYPVLYIIIAFQYYTLREQKDRSSLMDRISSITEEK</sequence>
<dbReference type="AlphaFoldDB" id="A0A2T0XSR4"/>